<feature type="compositionally biased region" description="Gly residues" evidence="1">
    <location>
        <begin position="112"/>
        <end position="121"/>
    </location>
</feature>
<comment type="caution">
    <text evidence="2">The sequence shown here is derived from an EMBL/GenBank/DDBJ whole genome shotgun (WGS) entry which is preliminary data.</text>
</comment>
<protein>
    <recommendedName>
        <fullName evidence="4">BRO1 domain-containing protein</fullName>
    </recommendedName>
</protein>
<dbReference type="EMBL" id="JAEHOE010000009">
    <property type="protein sequence ID" value="KAG2498769.1"/>
    <property type="molecule type" value="Genomic_DNA"/>
</dbReference>
<keyword evidence="3" id="KW-1185">Reference proteome</keyword>
<feature type="compositionally biased region" description="Pro residues" evidence="1">
    <location>
        <begin position="122"/>
        <end position="131"/>
    </location>
</feature>
<feature type="region of interest" description="Disordered" evidence="1">
    <location>
        <begin position="109"/>
        <end position="132"/>
    </location>
</feature>
<evidence type="ECO:0000313" key="2">
    <source>
        <dbReference type="EMBL" id="KAG2498769.1"/>
    </source>
</evidence>
<gene>
    <name evidence="2" type="ORF">HYH03_003508</name>
</gene>
<dbReference type="InterPro" id="IPR038499">
    <property type="entry name" value="BRO1_sf"/>
</dbReference>
<evidence type="ECO:0008006" key="4">
    <source>
        <dbReference type="Google" id="ProtNLM"/>
    </source>
</evidence>
<organism evidence="2 3">
    <name type="scientific">Edaphochlamys debaryana</name>
    <dbReference type="NCBI Taxonomy" id="47281"/>
    <lineage>
        <taxon>Eukaryota</taxon>
        <taxon>Viridiplantae</taxon>
        <taxon>Chlorophyta</taxon>
        <taxon>core chlorophytes</taxon>
        <taxon>Chlorophyceae</taxon>
        <taxon>CS clade</taxon>
        <taxon>Chlamydomonadales</taxon>
        <taxon>Chlamydomonadales incertae sedis</taxon>
        <taxon>Edaphochlamys</taxon>
    </lineage>
</organism>
<dbReference type="AlphaFoldDB" id="A0A835YJF0"/>
<evidence type="ECO:0000256" key="1">
    <source>
        <dbReference type="SAM" id="MobiDB-lite"/>
    </source>
</evidence>
<dbReference type="InterPro" id="IPR038898">
    <property type="entry name" value="BROX"/>
</dbReference>
<dbReference type="Gene3D" id="1.25.40.280">
    <property type="entry name" value="alix/aip1 like domains"/>
    <property type="match status" value="1"/>
</dbReference>
<evidence type="ECO:0000313" key="3">
    <source>
        <dbReference type="Proteomes" id="UP000612055"/>
    </source>
</evidence>
<sequence>MAGTDVLDYRAPLQGLATKPYDYAGALTGKGGAPPALVATLEASVRPDFLAELSFRRGAMSAWLGTEAAAGASGLGTVPDGVLEGLAALASGLHGLLATVAAPTVAPPAGPAGAGHGGGGPGGPPPPPPPAAAAAFTAAAALTAGSVRSEWTSALSSKPQRMLRLDNLSQELAMVYTAYAAALRQSAHGRVAEAAATAAAAAAGAAATAPPAGPDGGGGSPTAAAAAEAAPADGDGAAAAVKAVLTAAVAALRRAAGVYGFLADKMLPELAGIMAGIDRPLELLLPSARALRALCLAEAQALTAAAAAARGMSAGTQRALHGGCVTLLAEAEEAARQLSAAAPSGLPAADRLPRLLGTSGALHRGRCFLLLAQERHRAMELGDAEACLEECNRLLDAASKRLDRSDPPSWAAAVAAQRAAVAALLAPVQKDRLGVTYQPLPKEMPDALASAAVKVSPDAFEPAPAFPPAPVIDPNNKQGGCCIM</sequence>
<accession>A0A835YJF0</accession>
<reference evidence="2" key="1">
    <citation type="journal article" date="2020" name="bioRxiv">
        <title>Comparative genomics of Chlamydomonas.</title>
        <authorList>
            <person name="Craig R.J."/>
            <person name="Hasan A.R."/>
            <person name="Ness R.W."/>
            <person name="Keightley P.D."/>
        </authorList>
    </citation>
    <scope>NUCLEOTIDE SEQUENCE</scope>
    <source>
        <strain evidence="2">CCAP 11/70</strain>
    </source>
</reference>
<proteinExistence type="predicted"/>
<dbReference type="PANTHER" id="PTHR23032:SF13">
    <property type="entry name" value="BRO1 DOMAIN-CONTAINING PROTEIN BROX"/>
    <property type="match status" value="1"/>
</dbReference>
<dbReference type="Proteomes" id="UP000612055">
    <property type="component" value="Unassembled WGS sequence"/>
</dbReference>
<dbReference type="PANTHER" id="PTHR23032">
    <property type="entry name" value="BRO1 DOMAIN-CONTAINING PROTEIN BROX"/>
    <property type="match status" value="1"/>
</dbReference>
<dbReference type="OrthoDB" id="551449at2759"/>
<name>A0A835YJF0_9CHLO</name>